<dbReference type="SUPFAM" id="SSF52317">
    <property type="entry name" value="Class I glutamine amidotransferase-like"/>
    <property type="match status" value="1"/>
</dbReference>
<keyword evidence="2" id="KW-0315">Glutamine amidotransferase</keyword>
<evidence type="ECO:0000313" key="2">
    <source>
        <dbReference type="EMBL" id="KTB45922.1"/>
    </source>
</evidence>
<dbReference type="EMBL" id="LATX01000557">
    <property type="protein sequence ID" value="KTB45922.1"/>
    <property type="molecule type" value="Genomic_DNA"/>
</dbReference>
<dbReference type="CDD" id="cd03139">
    <property type="entry name" value="GATase1_PfpI_2"/>
    <property type="match status" value="1"/>
</dbReference>
<gene>
    <name evidence="2" type="ORF">WG66_1488</name>
</gene>
<reference evidence="2 3" key="1">
    <citation type="submission" date="2015-12" db="EMBL/GenBank/DDBJ databases">
        <title>Draft genome sequence of Moniliophthora roreri, the causal agent of frosty pod rot of cacao.</title>
        <authorList>
            <person name="Aime M.C."/>
            <person name="Diaz-Valderrama J.R."/>
            <person name="Kijpornyongpan T."/>
            <person name="Phillips-Mora W."/>
        </authorList>
    </citation>
    <scope>NUCLEOTIDE SEQUENCE [LARGE SCALE GENOMIC DNA]</scope>
    <source>
        <strain evidence="2 3">MCA 2952</strain>
    </source>
</reference>
<accession>A0A0W0GBK2</accession>
<evidence type="ECO:0000259" key="1">
    <source>
        <dbReference type="Pfam" id="PF01965"/>
    </source>
</evidence>
<dbReference type="GO" id="GO:0016740">
    <property type="term" value="F:transferase activity"/>
    <property type="evidence" value="ECO:0007669"/>
    <property type="project" value="UniProtKB-KW"/>
</dbReference>
<evidence type="ECO:0000313" key="3">
    <source>
        <dbReference type="Proteomes" id="UP000054988"/>
    </source>
</evidence>
<dbReference type="Proteomes" id="UP000054988">
    <property type="component" value="Unassembled WGS sequence"/>
</dbReference>
<comment type="caution">
    <text evidence="2">The sequence shown here is derived from an EMBL/GenBank/DDBJ whole genome shotgun (WGS) entry which is preliminary data.</text>
</comment>
<organism evidence="2 3">
    <name type="scientific">Moniliophthora roreri</name>
    <name type="common">Frosty pod rot fungus</name>
    <name type="synonym">Monilia roreri</name>
    <dbReference type="NCBI Taxonomy" id="221103"/>
    <lineage>
        <taxon>Eukaryota</taxon>
        <taxon>Fungi</taxon>
        <taxon>Dikarya</taxon>
        <taxon>Basidiomycota</taxon>
        <taxon>Agaricomycotina</taxon>
        <taxon>Agaricomycetes</taxon>
        <taxon>Agaricomycetidae</taxon>
        <taxon>Agaricales</taxon>
        <taxon>Marasmiineae</taxon>
        <taxon>Marasmiaceae</taxon>
        <taxon>Moniliophthora</taxon>
    </lineage>
</organism>
<sequence length="231" mass="25435">MSNTDLKVYRMAVCLYPEVSALDYQGPVELLCLFSTKTRKKLGAAFKNLPDFAIDAEFLSHSRDPVVPTEGPAIVPTMTYEEAMGTQFDIVFVPGGSQPDPRLIDPSCFEFIKRQGPGAKHVLTVCTGSWVLALTGLLNGKRATTDKYSYRTIVEDTKDLNITWVPKARWVVNDDKHIWTSSGVAAGMDLANAFLEYLAGSEVAEEARGVIELSVQKDPDVDEFAAYYGLV</sequence>
<dbReference type="PANTHER" id="PTHR43130">
    <property type="entry name" value="ARAC-FAMILY TRANSCRIPTIONAL REGULATOR"/>
    <property type="match status" value="1"/>
</dbReference>
<dbReference type="InterPro" id="IPR029062">
    <property type="entry name" value="Class_I_gatase-like"/>
</dbReference>
<dbReference type="PANTHER" id="PTHR43130:SF15">
    <property type="entry name" value="THIJ_PFPI FAMILY PROTEIN (AFU_ORTHOLOGUE AFUA_5G14240)"/>
    <property type="match status" value="1"/>
</dbReference>
<dbReference type="AlphaFoldDB" id="A0A0W0GBK2"/>
<proteinExistence type="predicted"/>
<dbReference type="InterPro" id="IPR002818">
    <property type="entry name" value="DJ-1/PfpI"/>
</dbReference>
<keyword evidence="2" id="KW-0808">Transferase</keyword>
<dbReference type="Pfam" id="PF01965">
    <property type="entry name" value="DJ-1_PfpI"/>
    <property type="match status" value="1"/>
</dbReference>
<dbReference type="InterPro" id="IPR052158">
    <property type="entry name" value="INH-QAR"/>
</dbReference>
<name>A0A0W0GBK2_MONRR</name>
<protein>
    <submittedName>
        <fullName evidence="2">Putative class I glutamine amidotransferase-like protein</fullName>
    </submittedName>
</protein>
<dbReference type="eggNOG" id="ENOG502S3AM">
    <property type="taxonomic scope" value="Eukaryota"/>
</dbReference>
<feature type="domain" description="DJ-1/PfpI" evidence="1">
    <location>
        <begin position="54"/>
        <end position="196"/>
    </location>
</feature>
<dbReference type="Gene3D" id="3.40.50.880">
    <property type="match status" value="1"/>
</dbReference>